<keyword evidence="4" id="KW-1185">Reference proteome</keyword>
<keyword evidence="2" id="KW-1133">Transmembrane helix</keyword>
<comment type="caution">
    <text evidence="3">The sequence shown here is derived from an EMBL/GenBank/DDBJ whole genome shotgun (WGS) entry which is preliminary data.</text>
</comment>
<sequence length="335" mass="37629">MSESDKLKYMKASSSDVVMATVIFSVLMTLTGLNIIFYLICKFISRPRREENLDVKQVKRIKVKSASQISKDFEKESIRLLIQQLQPLSRRNSQSETKDVFLMEEGTNLGQPKNKDDLTVSDEHKQRGRLNSESSLGEQIEIYVENTNDIESHDSKDKKLSNKSKGKNGKHSKSSIFGKLANSLSERNKNSSKIVINQNHSSKNVKKGNNSKKKSEEKVLDVLKLEECSNIDSSKINEFQTKIPNEIPLAKKTCGKYIKTKRKESKTDSLSTQIEIEPGINNISPGNKMADSNNLTVTNDNQHNINNVAITLTTDDGLQTNVNFGSELNLVENTC</sequence>
<feature type="compositionally biased region" description="Basic residues" evidence="1">
    <location>
        <begin position="161"/>
        <end position="173"/>
    </location>
</feature>
<organism evidence="3 4">
    <name type="scientific">Mytilus edulis</name>
    <name type="common">Blue mussel</name>
    <dbReference type="NCBI Taxonomy" id="6550"/>
    <lineage>
        <taxon>Eukaryota</taxon>
        <taxon>Metazoa</taxon>
        <taxon>Spiralia</taxon>
        <taxon>Lophotrochozoa</taxon>
        <taxon>Mollusca</taxon>
        <taxon>Bivalvia</taxon>
        <taxon>Autobranchia</taxon>
        <taxon>Pteriomorphia</taxon>
        <taxon>Mytilida</taxon>
        <taxon>Mytiloidea</taxon>
        <taxon>Mytilidae</taxon>
        <taxon>Mytilinae</taxon>
        <taxon>Mytilus</taxon>
    </lineage>
</organism>
<evidence type="ECO:0000313" key="4">
    <source>
        <dbReference type="Proteomes" id="UP000683360"/>
    </source>
</evidence>
<dbReference type="EMBL" id="CAJPWZ010001767">
    <property type="protein sequence ID" value="CAG2222724.1"/>
    <property type="molecule type" value="Genomic_DNA"/>
</dbReference>
<protein>
    <submittedName>
        <fullName evidence="3">Uncharacterized protein</fullName>
    </submittedName>
</protein>
<feature type="region of interest" description="Disordered" evidence="1">
    <location>
        <begin position="104"/>
        <end position="216"/>
    </location>
</feature>
<dbReference type="Proteomes" id="UP000683360">
    <property type="component" value="Unassembled WGS sequence"/>
</dbReference>
<feature type="compositionally biased region" description="Basic and acidic residues" evidence="1">
    <location>
        <begin position="150"/>
        <end position="160"/>
    </location>
</feature>
<evidence type="ECO:0000256" key="2">
    <source>
        <dbReference type="SAM" id="Phobius"/>
    </source>
</evidence>
<name>A0A8S3T1H0_MYTED</name>
<keyword evidence="2" id="KW-0472">Membrane</keyword>
<dbReference type="OrthoDB" id="10368503at2759"/>
<feature type="compositionally biased region" description="Basic residues" evidence="1">
    <location>
        <begin position="203"/>
        <end position="212"/>
    </location>
</feature>
<feature type="transmembrane region" description="Helical" evidence="2">
    <location>
        <begin position="17"/>
        <end position="40"/>
    </location>
</feature>
<gene>
    <name evidence="3" type="ORF">MEDL_36066</name>
</gene>
<keyword evidence="2" id="KW-0812">Transmembrane</keyword>
<accession>A0A8S3T1H0</accession>
<evidence type="ECO:0000313" key="3">
    <source>
        <dbReference type="EMBL" id="CAG2222724.1"/>
    </source>
</evidence>
<proteinExistence type="predicted"/>
<feature type="compositionally biased region" description="Basic and acidic residues" evidence="1">
    <location>
        <begin position="113"/>
        <end position="125"/>
    </location>
</feature>
<dbReference type="AlphaFoldDB" id="A0A8S3T1H0"/>
<evidence type="ECO:0000256" key="1">
    <source>
        <dbReference type="SAM" id="MobiDB-lite"/>
    </source>
</evidence>
<reference evidence="3" key="1">
    <citation type="submission" date="2021-03" db="EMBL/GenBank/DDBJ databases">
        <authorList>
            <person name="Bekaert M."/>
        </authorList>
    </citation>
    <scope>NUCLEOTIDE SEQUENCE</scope>
</reference>